<evidence type="ECO:0000313" key="3">
    <source>
        <dbReference type="EMBL" id="OIO07326.1"/>
    </source>
</evidence>
<dbReference type="AlphaFoldDB" id="A0A1J4TA05"/>
<feature type="chain" id="PRO_5009633477" description="Glycoside-hydrolase family GH114 TIM-barrel domain-containing protein" evidence="2">
    <location>
        <begin position="25"/>
        <end position="679"/>
    </location>
</feature>
<proteinExistence type="predicted"/>
<dbReference type="InterPro" id="IPR029455">
    <property type="entry name" value="GHL15"/>
</dbReference>
<gene>
    <name evidence="3" type="ORF">AUJ35_02310</name>
</gene>
<feature type="signal peptide" evidence="2">
    <location>
        <begin position="1"/>
        <end position="24"/>
    </location>
</feature>
<evidence type="ECO:0000256" key="2">
    <source>
        <dbReference type="SAM" id="SignalP"/>
    </source>
</evidence>
<comment type="caution">
    <text evidence="3">The sequence shown here is derived from an EMBL/GenBank/DDBJ whole genome shotgun (WGS) entry which is preliminary data.</text>
</comment>
<dbReference type="Gene3D" id="2.130.10.130">
    <property type="entry name" value="Integrin alpha, N-terminal"/>
    <property type="match status" value="1"/>
</dbReference>
<dbReference type="SUPFAM" id="SSF69318">
    <property type="entry name" value="Integrin alpha N-terminal domain"/>
    <property type="match status" value="1"/>
</dbReference>
<evidence type="ECO:0008006" key="5">
    <source>
        <dbReference type="Google" id="ProtNLM"/>
    </source>
</evidence>
<reference evidence="3 4" key="1">
    <citation type="journal article" date="2016" name="Environ. Microbiol.">
        <title>Genomic resolution of a cold subsurface aquifer community provides metabolic insights for novel microbes adapted to high CO concentrations.</title>
        <authorList>
            <person name="Probst A.J."/>
            <person name="Castelle C.J."/>
            <person name="Singh A."/>
            <person name="Brown C.T."/>
            <person name="Anantharaman K."/>
            <person name="Sharon I."/>
            <person name="Hug L.A."/>
            <person name="Burstein D."/>
            <person name="Emerson J.B."/>
            <person name="Thomas B.C."/>
            <person name="Banfield J.F."/>
        </authorList>
    </citation>
    <scope>NUCLEOTIDE SEQUENCE [LARGE SCALE GENOMIC DNA]</scope>
    <source>
        <strain evidence="3">CG1_02_41_21</strain>
    </source>
</reference>
<accession>A0A1J4TA05</accession>
<evidence type="ECO:0000313" key="4">
    <source>
        <dbReference type="Proteomes" id="UP000182860"/>
    </source>
</evidence>
<protein>
    <recommendedName>
        <fullName evidence="5">Glycoside-hydrolase family GH114 TIM-barrel domain-containing protein</fullName>
    </recommendedName>
</protein>
<dbReference type="Pfam" id="PF14885">
    <property type="entry name" value="GHL15"/>
    <property type="match status" value="1"/>
</dbReference>
<dbReference type="Proteomes" id="UP000182860">
    <property type="component" value="Unassembled WGS sequence"/>
</dbReference>
<sequence length="679" mass="76026">MKKLGILINILVVLAIFWPVSSFAQDTATRAYPHLANYFLKWTIDASEVAELAKWDLLILDIEVSQNSRANLEKIRQLNPDIKILAYITSQEVIGDIYQNQYSLYAPLRKRLVDNIPDSWWLKDKASNKISFWPGTYMLNITSGCGVSSGGDKWNEYLPTFVKNEIYDSGLWDGVFYDNLWGDVTWVRNGDMDINRDGQIKSIAEINREWASGNKAMLARSRELMGNNFIIMGNGMVYDGYQPYLNGMMFESFPSPWENGGTWTGSMSTYAKISAVNKQPNTTVLNTYNKDRNNFTKVRFGLASTLMQDSGYFSYDYNNTNHGQVWWYDEYDVNLGQPLFPAYNVLSKTDTTFKPGLWRRDFENGIVMLNSTGKKQKYIFSREEFEKINGQQDRSVNNGAIINWVEINPNDGVILLKRNTEIINNSFYNGNFVRVYNDQGIQVRNGFFSYLDNFPGHEQVIVMDLDNDQTKEYLANGNGVLSLYKNGQKIKTFNPYKSKFKGEISTAVVDLDNNGKYEIITGAGKGGGPQIQIMSDAGTLVGTFFAYAKTFRGGVNVAGGNIGGDAKQEIVIGPGAGMEPEVRIYGSDGKLFFKFLAYDQKFRGGVNVAVGDVNGDGQNEIITGAGAGGGPEVRVFDIYGKLLKKFMAYDKTVKTGVKVIAEDINNDGVDEILASSANF</sequence>
<keyword evidence="1 2" id="KW-0732">Signal</keyword>
<dbReference type="InterPro" id="IPR013517">
    <property type="entry name" value="FG-GAP"/>
</dbReference>
<dbReference type="EMBL" id="MNUV01000043">
    <property type="protein sequence ID" value="OIO07326.1"/>
    <property type="molecule type" value="Genomic_DNA"/>
</dbReference>
<dbReference type="Pfam" id="PF01839">
    <property type="entry name" value="FG-GAP"/>
    <property type="match status" value="1"/>
</dbReference>
<dbReference type="InterPro" id="IPR028994">
    <property type="entry name" value="Integrin_alpha_N"/>
</dbReference>
<organism evidence="3 4">
    <name type="scientific">Candidatus Falkowbacteria bacterium CG1_02_41_21</name>
    <dbReference type="NCBI Taxonomy" id="1805147"/>
    <lineage>
        <taxon>Bacteria</taxon>
        <taxon>Candidatus Falkowiibacteriota</taxon>
    </lineage>
</organism>
<name>A0A1J4TA05_9BACT</name>
<evidence type="ECO:0000256" key="1">
    <source>
        <dbReference type="ARBA" id="ARBA00022729"/>
    </source>
</evidence>